<keyword evidence="1" id="KW-1185">Reference proteome</keyword>
<dbReference type="AlphaFoldDB" id="A0A914E236"/>
<organism evidence="1 2">
    <name type="scientific">Acrobeloides nanus</name>
    <dbReference type="NCBI Taxonomy" id="290746"/>
    <lineage>
        <taxon>Eukaryota</taxon>
        <taxon>Metazoa</taxon>
        <taxon>Ecdysozoa</taxon>
        <taxon>Nematoda</taxon>
        <taxon>Chromadorea</taxon>
        <taxon>Rhabditida</taxon>
        <taxon>Tylenchina</taxon>
        <taxon>Cephalobomorpha</taxon>
        <taxon>Cephaloboidea</taxon>
        <taxon>Cephalobidae</taxon>
        <taxon>Acrobeloides</taxon>
    </lineage>
</organism>
<evidence type="ECO:0000313" key="2">
    <source>
        <dbReference type="WBParaSite" id="ACRNAN_scaffold5169.g10361.t1"/>
    </source>
</evidence>
<evidence type="ECO:0000313" key="1">
    <source>
        <dbReference type="Proteomes" id="UP000887540"/>
    </source>
</evidence>
<protein>
    <submittedName>
        <fullName evidence="2">Uncharacterized protein</fullName>
    </submittedName>
</protein>
<name>A0A914E236_9BILA</name>
<proteinExistence type="predicted"/>
<dbReference type="Proteomes" id="UP000887540">
    <property type="component" value="Unplaced"/>
</dbReference>
<accession>A0A914E236</accession>
<sequence>MLGFADHRDYRAAFKRQLSFLPWCRNAVNVKQQTQAISRVQSSVKTMNQIRLRNNNKSRTIGIVKY</sequence>
<dbReference type="WBParaSite" id="ACRNAN_scaffold5169.g10361.t1">
    <property type="protein sequence ID" value="ACRNAN_scaffold5169.g10361.t1"/>
    <property type="gene ID" value="ACRNAN_scaffold5169.g10361"/>
</dbReference>
<reference evidence="2" key="1">
    <citation type="submission" date="2022-11" db="UniProtKB">
        <authorList>
            <consortium name="WormBaseParasite"/>
        </authorList>
    </citation>
    <scope>IDENTIFICATION</scope>
</reference>